<dbReference type="SUPFAM" id="SSF48008">
    <property type="entry name" value="GntR ligand-binding domain-like"/>
    <property type="match status" value="1"/>
</dbReference>
<gene>
    <name evidence="5" type="ORF">X805_30390</name>
</gene>
<dbReference type="InterPro" id="IPR011711">
    <property type="entry name" value="GntR_C"/>
</dbReference>
<dbReference type="STRING" id="34103.SAMN05421778_10217"/>
<dbReference type="InterPro" id="IPR036388">
    <property type="entry name" value="WH-like_DNA-bd_sf"/>
</dbReference>
<dbReference type="PROSITE" id="PS50949">
    <property type="entry name" value="HTH_GNTR"/>
    <property type="match status" value="1"/>
</dbReference>
<dbReference type="InterPro" id="IPR000524">
    <property type="entry name" value="Tscrpt_reg_HTH_GntR"/>
</dbReference>
<dbReference type="Proteomes" id="UP000026714">
    <property type="component" value="Unassembled WGS sequence"/>
</dbReference>
<dbReference type="EMBL" id="AZRA01000084">
    <property type="protein sequence ID" value="KDB51385.1"/>
    <property type="molecule type" value="Genomic_DNA"/>
</dbReference>
<evidence type="ECO:0000256" key="1">
    <source>
        <dbReference type="ARBA" id="ARBA00023015"/>
    </source>
</evidence>
<dbReference type="PANTHER" id="PTHR43537">
    <property type="entry name" value="TRANSCRIPTIONAL REGULATOR, GNTR FAMILY"/>
    <property type="match status" value="1"/>
</dbReference>
<dbReference type="PANTHER" id="PTHR43537:SF53">
    <property type="entry name" value="HTH-TYPE TRANSCRIPTIONAL REPRESSOR NANR"/>
    <property type="match status" value="1"/>
</dbReference>
<dbReference type="RefSeq" id="WP_037483722.1">
    <property type="nucleotide sequence ID" value="NZ_AZRA01000084.1"/>
</dbReference>
<name>A0A059KJ31_9BURK</name>
<evidence type="ECO:0000313" key="6">
    <source>
        <dbReference type="Proteomes" id="UP000026714"/>
    </source>
</evidence>
<reference evidence="5 6" key="1">
    <citation type="journal article" date="2014" name="FEMS Microbiol. Ecol.">
        <title>Sphaerotilus natans encrusted with nanoball-shaped Fe(III) oxide minerals formed by nitrate-reducing mixotrophic Fe(II) oxidation.</title>
        <authorList>
            <person name="Park S."/>
            <person name="Kim D.H."/>
            <person name="Lee J.H."/>
            <person name="Hur H.G."/>
        </authorList>
    </citation>
    <scope>NUCLEOTIDE SEQUENCE [LARGE SCALE GENOMIC DNA]</scope>
    <source>
        <strain evidence="5 6">DSM 6575</strain>
    </source>
</reference>
<keyword evidence="2" id="KW-0238">DNA-binding</keyword>
<dbReference type="SUPFAM" id="SSF46785">
    <property type="entry name" value="Winged helix' DNA-binding domain"/>
    <property type="match status" value="1"/>
</dbReference>
<keyword evidence="1" id="KW-0805">Transcription regulation</keyword>
<evidence type="ECO:0000313" key="5">
    <source>
        <dbReference type="EMBL" id="KDB51385.1"/>
    </source>
</evidence>
<evidence type="ECO:0000256" key="3">
    <source>
        <dbReference type="ARBA" id="ARBA00023163"/>
    </source>
</evidence>
<dbReference type="PATRIC" id="fig|1286631.3.peg.2966"/>
<dbReference type="CDD" id="cd07377">
    <property type="entry name" value="WHTH_GntR"/>
    <property type="match status" value="1"/>
</dbReference>
<dbReference type="SMART" id="SM00895">
    <property type="entry name" value="FCD"/>
    <property type="match status" value="1"/>
</dbReference>
<dbReference type="Gene3D" id="1.20.120.530">
    <property type="entry name" value="GntR ligand-binding domain-like"/>
    <property type="match status" value="1"/>
</dbReference>
<keyword evidence="6" id="KW-1185">Reference proteome</keyword>
<proteinExistence type="predicted"/>
<dbReference type="GO" id="GO:0003677">
    <property type="term" value="F:DNA binding"/>
    <property type="evidence" value="ECO:0007669"/>
    <property type="project" value="UniProtKB-KW"/>
</dbReference>
<organism evidence="5 6">
    <name type="scientific">Sphaerotilus natans subsp. natans DSM 6575</name>
    <dbReference type="NCBI Taxonomy" id="1286631"/>
    <lineage>
        <taxon>Bacteria</taxon>
        <taxon>Pseudomonadati</taxon>
        <taxon>Pseudomonadota</taxon>
        <taxon>Betaproteobacteria</taxon>
        <taxon>Burkholderiales</taxon>
        <taxon>Sphaerotilaceae</taxon>
        <taxon>Sphaerotilus</taxon>
    </lineage>
</organism>
<evidence type="ECO:0000256" key="2">
    <source>
        <dbReference type="ARBA" id="ARBA00023125"/>
    </source>
</evidence>
<dbReference type="GO" id="GO:0003700">
    <property type="term" value="F:DNA-binding transcription factor activity"/>
    <property type="evidence" value="ECO:0007669"/>
    <property type="project" value="InterPro"/>
</dbReference>
<dbReference type="InterPro" id="IPR036390">
    <property type="entry name" value="WH_DNA-bd_sf"/>
</dbReference>
<keyword evidence="3" id="KW-0804">Transcription</keyword>
<comment type="caution">
    <text evidence="5">The sequence shown here is derived from an EMBL/GenBank/DDBJ whole genome shotgun (WGS) entry which is preliminary data.</text>
</comment>
<sequence>MNDDDTPAPPTATERVYEGLYTDILERRLAPGTRLREEELAARFEVSRTVVRQALQRLAQEQVIELQHNRGAQVPAPTRDDARHVFDARRVVECEIARRLAGRLRAEQVAELETLVEAEARAQAQGDRAAAIRLSGEFHRRLALMGGNPVFVRMLDGLLPTTSLLTALYQPAGTPACVAHRHVELIAALSGTGASAATEMRRHLQEIERSLEEPRVRAGTRAGRSRDLFQAYREDSGQVLSPTIE</sequence>
<accession>A0A059KJ31</accession>
<dbReference type="AlphaFoldDB" id="A0A059KJ31"/>
<dbReference type="Pfam" id="PF00392">
    <property type="entry name" value="GntR"/>
    <property type="match status" value="1"/>
</dbReference>
<dbReference type="SMART" id="SM00345">
    <property type="entry name" value="HTH_GNTR"/>
    <property type="match status" value="1"/>
</dbReference>
<evidence type="ECO:0000259" key="4">
    <source>
        <dbReference type="PROSITE" id="PS50949"/>
    </source>
</evidence>
<protein>
    <submittedName>
        <fullName evidence="5">GntR family transcriptional regulator</fullName>
    </submittedName>
</protein>
<feature type="domain" description="HTH gntR-type" evidence="4">
    <location>
        <begin position="10"/>
        <end position="77"/>
    </location>
</feature>
<dbReference type="Gene3D" id="1.10.10.10">
    <property type="entry name" value="Winged helix-like DNA-binding domain superfamily/Winged helix DNA-binding domain"/>
    <property type="match status" value="1"/>
</dbReference>
<dbReference type="eggNOG" id="COG1802">
    <property type="taxonomic scope" value="Bacteria"/>
</dbReference>
<dbReference type="InterPro" id="IPR008920">
    <property type="entry name" value="TF_FadR/GntR_C"/>
</dbReference>
<dbReference type="Pfam" id="PF07729">
    <property type="entry name" value="FCD"/>
    <property type="match status" value="1"/>
</dbReference>